<dbReference type="GO" id="GO:0030420">
    <property type="term" value="P:establishment of competence for transformation"/>
    <property type="evidence" value="ECO:0007669"/>
    <property type="project" value="UniProtKB-KW"/>
</dbReference>
<keyword evidence="3" id="KW-1133">Transmembrane helix</keyword>
<keyword evidence="3" id="KW-0472">Membrane</keyword>
<dbReference type="Pfam" id="PF07963">
    <property type="entry name" value="N_methyl"/>
    <property type="match status" value="1"/>
</dbReference>
<sequence>MKAKEAGFTLVELLSVLVILAILIAIAVPVISYIMTRAERESCQISVRKIETYYHNYLAVEHLNHSDSLFNSFLIEHIDRQSNKHHYTYVDGEVKCSIHNTNDSEEDSPVEEVPWL</sequence>
<protein>
    <recommendedName>
        <fullName evidence="6">Prepilin-type N-terminal cleavage/methylation domain-containing protein</fullName>
    </recommendedName>
</protein>
<dbReference type="SUPFAM" id="SSF54523">
    <property type="entry name" value="Pili subunits"/>
    <property type="match status" value="1"/>
</dbReference>
<dbReference type="PANTHER" id="PTHR30093">
    <property type="entry name" value="GENERAL SECRETION PATHWAY PROTEIN G"/>
    <property type="match status" value="1"/>
</dbReference>
<dbReference type="InterPro" id="IPR045584">
    <property type="entry name" value="Pilin-like"/>
</dbReference>
<dbReference type="NCBIfam" id="TIGR02532">
    <property type="entry name" value="IV_pilin_GFxxxE"/>
    <property type="match status" value="1"/>
</dbReference>
<comment type="caution">
    <text evidence="4">The sequence shown here is derived from an EMBL/GenBank/DDBJ whole genome shotgun (WGS) entry which is preliminary data.</text>
</comment>
<feature type="transmembrane region" description="Helical" evidence="3">
    <location>
        <begin position="13"/>
        <end position="35"/>
    </location>
</feature>
<dbReference type="GO" id="GO:0009986">
    <property type="term" value="C:cell surface"/>
    <property type="evidence" value="ECO:0007669"/>
    <property type="project" value="UniProtKB-SubCell"/>
</dbReference>
<keyword evidence="2" id="KW-0178">Competence</keyword>
<dbReference type="PANTHER" id="PTHR30093:SF2">
    <property type="entry name" value="TYPE II SECRETION SYSTEM PROTEIN H"/>
    <property type="match status" value="1"/>
</dbReference>
<dbReference type="EMBL" id="BJYE01000043">
    <property type="protein sequence ID" value="GEN57837.1"/>
    <property type="molecule type" value="Genomic_DNA"/>
</dbReference>
<evidence type="ECO:0000313" key="5">
    <source>
        <dbReference type="Proteomes" id="UP000321400"/>
    </source>
</evidence>
<evidence type="ECO:0008006" key="6">
    <source>
        <dbReference type="Google" id="ProtNLM"/>
    </source>
</evidence>
<dbReference type="STRING" id="442899.SAMN05720591_14010"/>
<keyword evidence="3" id="KW-0812">Transmembrane</keyword>
<dbReference type="AlphaFoldDB" id="A0A511X4G1"/>
<dbReference type="Gene3D" id="3.30.700.10">
    <property type="entry name" value="Glycoprotein, Type 4 Pilin"/>
    <property type="match status" value="1"/>
</dbReference>
<gene>
    <name evidence="4" type="ORF">HAL01_23010</name>
</gene>
<name>A0A511X4G1_9BACI</name>
<dbReference type="Proteomes" id="UP000321400">
    <property type="component" value="Unassembled WGS sequence"/>
</dbReference>
<accession>A0A511X4G1</accession>
<evidence type="ECO:0000256" key="2">
    <source>
        <dbReference type="ARBA" id="ARBA00023287"/>
    </source>
</evidence>
<evidence type="ECO:0000256" key="3">
    <source>
        <dbReference type="SAM" id="Phobius"/>
    </source>
</evidence>
<dbReference type="RefSeq" id="WP_170243737.1">
    <property type="nucleotide sequence ID" value="NZ_BJYE01000043.1"/>
</dbReference>
<evidence type="ECO:0000256" key="1">
    <source>
        <dbReference type="ARBA" id="ARBA00004241"/>
    </source>
</evidence>
<organism evidence="4 5">
    <name type="scientific">Halolactibacillus alkaliphilus</name>
    <dbReference type="NCBI Taxonomy" id="442899"/>
    <lineage>
        <taxon>Bacteria</taxon>
        <taxon>Bacillati</taxon>
        <taxon>Bacillota</taxon>
        <taxon>Bacilli</taxon>
        <taxon>Bacillales</taxon>
        <taxon>Bacillaceae</taxon>
        <taxon>Halolactibacillus</taxon>
    </lineage>
</organism>
<dbReference type="PROSITE" id="PS00409">
    <property type="entry name" value="PROKAR_NTER_METHYL"/>
    <property type="match status" value="1"/>
</dbReference>
<comment type="subcellular location">
    <subcellularLocation>
        <location evidence="1">Cell surface</location>
    </subcellularLocation>
</comment>
<reference evidence="4 5" key="1">
    <citation type="submission" date="2019-07" db="EMBL/GenBank/DDBJ databases">
        <title>Whole genome shotgun sequence of Halolactibacillus alkaliphilus NBRC 103919.</title>
        <authorList>
            <person name="Hosoyama A."/>
            <person name="Uohara A."/>
            <person name="Ohji S."/>
            <person name="Ichikawa N."/>
        </authorList>
    </citation>
    <scope>NUCLEOTIDE SEQUENCE [LARGE SCALE GENOMIC DNA]</scope>
    <source>
        <strain evidence="4 5">NBRC 103919</strain>
    </source>
</reference>
<proteinExistence type="predicted"/>
<keyword evidence="5" id="KW-1185">Reference proteome</keyword>
<evidence type="ECO:0000313" key="4">
    <source>
        <dbReference type="EMBL" id="GEN57837.1"/>
    </source>
</evidence>
<dbReference type="InterPro" id="IPR012902">
    <property type="entry name" value="N_methyl_site"/>
</dbReference>